<sequence length="88" mass="9101">MASASTEVSQPPTDGIIGQLPEMTQRIANAEAQCGVAWQIGAFTPEGSSDDTNLPVPNLFTCLLRDGRLGVFPVTDGIDCAGLGLKAP</sequence>
<evidence type="ECO:0000313" key="1">
    <source>
        <dbReference type="EMBL" id="BDZ39671.1"/>
    </source>
</evidence>
<reference evidence="2" key="1">
    <citation type="journal article" date="2019" name="Int. J. Syst. Evol. Microbiol.">
        <title>The Global Catalogue of Microorganisms (GCM) 10K type strain sequencing project: providing services to taxonomists for standard genome sequencing and annotation.</title>
        <authorList>
            <consortium name="The Broad Institute Genomics Platform"/>
            <consortium name="The Broad Institute Genome Sequencing Center for Infectious Disease"/>
            <person name="Wu L."/>
            <person name="Ma J."/>
        </authorList>
    </citation>
    <scope>NUCLEOTIDE SEQUENCE [LARGE SCALE GENOMIC DNA]</scope>
    <source>
        <strain evidence="2">NBRC 106310</strain>
    </source>
</reference>
<protein>
    <submittedName>
        <fullName evidence="1">Uncharacterized protein</fullName>
    </submittedName>
</protein>
<name>A0ABN6X4L7_9MICO</name>
<evidence type="ECO:0000313" key="2">
    <source>
        <dbReference type="Proteomes" id="UP001321543"/>
    </source>
</evidence>
<accession>A0ABN6X4L7</accession>
<dbReference type="Proteomes" id="UP001321543">
    <property type="component" value="Chromosome"/>
</dbReference>
<dbReference type="EMBL" id="AP027728">
    <property type="protein sequence ID" value="BDZ39671.1"/>
    <property type="molecule type" value="Genomic_DNA"/>
</dbReference>
<keyword evidence="2" id="KW-1185">Reference proteome</keyword>
<organism evidence="1 2">
    <name type="scientific">Microbacterium suwonense</name>
    <dbReference type="NCBI Taxonomy" id="683047"/>
    <lineage>
        <taxon>Bacteria</taxon>
        <taxon>Bacillati</taxon>
        <taxon>Actinomycetota</taxon>
        <taxon>Actinomycetes</taxon>
        <taxon>Micrococcales</taxon>
        <taxon>Microbacteriaceae</taxon>
        <taxon>Microbacterium</taxon>
    </lineage>
</organism>
<gene>
    <name evidence="1" type="ORF">GCM10025863_22850</name>
</gene>
<proteinExistence type="predicted"/>